<protein>
    <recommendedName>
        <fullName evidence="10">Centrosomal protein 20</fullName>
    </recommendedName>
    <alternativeName>
        <fullName evidence="11">FGFR1OP N-terminal-like protein</fullName>
    </alternativeName>
    <alternativeName>
        <fullName evidence="12">LisH domain-containing protein FOPNL</fullName>
    </alternativeName>
</protein>
<dbReference type="AlphaFoldDB" id="A0A813KL95"/>
<dbReference type="Pfam" id="PF09398">
    <property type="entry name" value="FOP_dimer"/>
    <property type="match status" value="1"/>
</dbReference>
<evidence type="ECO:0000256" key="13">
    <source>
        <dbReference type="SAM" id="MobiDB-lite"/>
    </source>
</evidence>
<evidence type="ECO:0000256" key="1">
    <source>
        <dbReference type="ARBA" id="ARBA00004120"/>
    </source>
</evidence>
<keyword evidence="7" id="KW-0206">Cytoskeleton</keyword>
<dbReference type="FunFam" id="1.20.960.40:FF:000002">
    <property type="entry name" value="LisH domain-containing protein FOPNL"/>
    <property type="match status" value="1"/>
</dbReference>
<gene>
    <name evidence="15" type="ORF">PGLA2088_LOCUS35721</name>
</gene>
<keyword evidence="5" id="KW-0963">Cytoplasm</keyword>
<dbReference type="InterPro" id="IPR006594">
    <property type="entry name" value="LisH"/>
</dbReference>
<dbReference type="GO" id="GO:0005929">
    <property type="term" value="C:cilium"/>
    <property type="evidence" value="ECO:0007669"/>
    <property type="project" value="UniProtKB-ARBA"/>
</dbReference>
<name>A0A813KL95_POLGL</name>
<dbReference type="Proteomes" id="UP000626109">
    <property type="component" value="Unassembled WGS sequence"/>
</dbReference>
<dbReference type="PROSITE" id="PS50896">
    <property type="entry name" value="LISH"/>
    <property type="match status" value="1"/>
</dbReference>
<evidence type="ECO:0000256" key="5">
    <source>
        <dbReference type="ARBA" id="ARBA00022490"/>
    </source>
</evidence>
<keyword evidence="6" id="KW-0970">Cilium biogenesis/degradation</keyword>
<comment type="function">
    <text evidence="9">Involved in the biogenesis of cilia. Required for the recruitment of PLK1 to centrosomes and S phase progression.</text>
</comment>
<dbReference type="GO" id="GO:0034451">
    <property type="term" value="C:centriolar satellite"/>
    <property type="evidence" value="ECO:0007669"/>
    <property type="project" value="UniProtKB-SubCell"/>
</dbReference>
<evidence type="ECO:0000256" key="8">
    <source>
        <dbReference type="ARBA" id="ARBA00023273"/>
    </source>
</evidence>
<evidence type="ECO:0000256" key="6">
    <source>
        <dbReference type="ARBA" id="ARBA00022794"/>
    </source>
</evidence>
<evidence type="ECO:0000256" key="11">
    <source>
        <dbReference type="ARBA" id="ARBA00076755"/>
    </source>
</evidence>
<evidence type="ECO:0000256" key="10">
    <source>
        <dbReference type="ARBA" id="ARBA00070736"/>
    </source>
</evidence>
<dbReference type="GO" id="GO:0034453">
    <property type="term" value="P:microtubule anchoring"/>
    <property type="evidence" value="ECO:0007669"/>
    <property type="project" value="InterPro"/>
</dbReference>
<evidence type="ECO:0000256" key="4">
    <source>
        <dbReference type="ARBA" id="ARBA00005385"/>
    </source>
</evidence>
<feature type="domain" description="FGFR1 oncogene partner (FOP) N-terminal dimerisation" evidence="14">
    <location>
        <begin position="48"/>
        <end position="113"/>
    </location>
</feature>
<evidence type="ECO:0000313" key="15">
    <source>
        <dbReference type="EMBL" id="CAE8709976.1"/>
    </source>
</evidence>
<proteinExistence type="inferred from homology"/>
<dbReference type="PANTHER" id="PTHR15431">
    <property type="entry name" value="FGFR1 ONCOGENE PARTNER/LISH DOMAIN-CONTAINING PROTEIN"/>
    <property type="match status" value="1"/>
</dbReference>
<evidence type="ECO:0000256" key="2">
    <source>
        <dbReference type="ARBA" id="ARBA00004463"/>
    </source>
</evidence>
<organism evidence="15 16">
    <name type="scientific">Polarella glacialis</name>
    <name type="common">Dinoflagellate</name>
    <dbReference type="NCBI Taxonomy" id="89957"/>
    <lineage>
        <taxon>Eukaryota</taxon>
        <taxon>Sar</taxon>
        <taxon>Alveolata</taxon>
        <taxon>Dinophyceae</taxon>
        <taxon>Suessiales</taxon>
        <taxon>Suessiaceae</taxon>
        <taxon>Polarella</taxon>
    </lineage>
</organism>
<comment type="similarity">
    <text evidence="4">Belongs to the CEP43 family.</text>
</comment>
<feature type="non-terminal residue" evidence="15">
    <location>
        <position position="1"/>
    </location>
</feature>
<dbReference type="GO" id="GO:0030030">
    <property type="term" value="P:cell projection organization"/>
    <property type="evidence" value="ECO:0007669"/>
    <property type="project" value="UniProtKB-KW"/>
</dbReference>
<dbReference type="InterPro" id="IPR018993">
    <property type="entry name" value="FOP_dimerisation-dom_N"/>
</dbReference>
<dbReference type="Gene3D" id="1.20.960.40">
    <property type="match status" value="1"/>
</dbReference>
<accession>A0A813KL95</accession>
<comment type="caution">
    <text evidence="15">The sequence shown here is derived from an EMBL/GenBank/DDBJ whole genome shotgun (WGS) entry which is preliminary data.</text>
</comment>
<comment type="subcellular location">
    <subcellularLocation>
        <location evidence="1">Cytoplasm</location>
        <location evidence="1">Cytoskeleton</location>
        <location evidence="1">Cilium basal body</location>
    </subcellularLocation>
    <subcellularLocation>
        <location evidence="3">Cytoplasm</location>
        <location evidence="3">Cytoskeleton</location>
        <location evidence="3">Microtubule organizing center</location>
        <location evidence="3">Centrosome</location>
        <location evidence="3">Centriolar satellite</location>
    </subcellularLocation>
    <subcellularLocation>
        <location evidence="2">Cytoplasmic granule</location>
    </subcellularLocation>
</comment>
<evidence type="ECO:0000256" key="3">
    <source>
        <dbReference type="ARBA" id="ARBA00004607"/>
    </source>
</evidence>
<evidence type="ECO:0000256" key="12">
    <source>
        <dbReference type="ARBA" id="ARBA00081996"/>
    </source>
</evidence>
<evidence type="ECO:0000256" key="7">
    <source>
        <dbReference type="ARBA" id="ARBA00023212"/>
    </source>
</evidence>
<evidence type="ECO:0000313" key="16">
    <source>
        <dbReference type="Proteomes" id="UP000626109"/>
    </source>
</evidence>
<evidence type="ECO:0000259" key="14">
    <source>
        <dbReference type="Pfam" id="PF09398"/>
    </source>
</evidence>
<keyword evidence="8" id="KW-0966">Cell projection</keyword>
<sequence>TASLEELKQALVETLEVRGSLGQVKAKVRAEIFAALDDEQAPRPQLPKENVVINELIREYFEYNGYHHALSVLLPESGHPEERQFDRRFLASELGVREDDRSRSLPLIYSLLRGERPSSPAAGAEPSEFRSSAAGAEPRTAEASTDQPVPTMIRVEGGD</sequence>
<dbReference type="EMBL" id="CAJNNW010031923">
    <property type="protein sequence ID" value="CAE8709976.1"/>
    <property type="molecule type" value="Genomic_DNA"/>
</dbReference>
<dbReference type="PANTHER" id="PTHR15431:SF4">
    <property type="entry name" value="PROTEIN TONNEAU 1B"/>
    <property type="match status" value="1"/>
</dbReference>
<feature type="region of interest" description="Disordered" evidence="13">
    <location>
        <begin position="115"/>
        <end position="159"/>
    </location>
</feature>
<evidence type="ECO:0000256" key="9">
    <source>
        <dbReference type="ARBA" id="ARBA00055043"/>
    </source>
</evidence>
<reference evidence="15" key="1">
    <citation type="submission" date="2021-02" db="EMBL/GenBank/DDBJ databases">
        <authorList>
            <person name="Dougan E. K."/>
            <person name="Rhodes N."/>
            <person name="Thang M."/>
            <person name="Chan C."/>
        </authorList>
    </citation>
    <scope>NUCLEOTIDE SEQUENCE</scope>
</reference>